<reference evidence="2 3" key="1">
    <citation type="journal article" date="2014" name="Agronomy (Basel)">
        <title>A Draft Genome Sequence for Ensete ventricosum, the Drought-Tolerant Tree Against Hunger.</title>
        <authorList>
            <person name="Harrison J."/>
            <person name="Moore K.A."/>
            <person name="Paszkiewicz K."/>
            <person name="Jones T."/>
            <person name="Grant M."/>
            <person name="Ambacheew D."/>
            <person name="Muzemil S."/>
            <person name="Studholme D.J."/>
        </authorList>
    </citation>
    <scope>NUCLEOTIDE SEQUENCE [LARGE SCALE GENOMIC DNA]</scope>
</reference>
<gene>
    <name evidence="2" type="ORF">B296_00052133</name>
</gene>
<proteinExistence type="predicted"/>
<evidence type="ECO:0000256" key="1">
    <source>
        <dbReference type="SAM" id="MobiDB-lite"/>
    </source>
</evidence>
<protein>
    <submittedName>
        <fullName evidence="2">Uncharacterized protein</fullName>
    </submittedName>
</protein>
<sequence>MHTPNPGSRGHTFVLFPASENVDQKALSQPRRSPEASPRLETVNPSEKGALFKLLLDSEAWRQPSQLDLGFADLRRWTADARICRGRFRRSKGANPRSWPLSPLRSKGGPLPCPLPGPPPDQAFKPIPPSSGLLHWGERS</sequence>
<organism evidence="2 3">
    <name type="scientific">Ensete ventricosum</name>
    <name type="common">Abyssinian banana</name>
    <name type="synonym">Musa ensete</name>
    <dbReference type="NCBI Taxonomy" id="4639"/>
    <lineage>
        <taxon>Eukaryota</taxon>
        <taxon>Viridiplantae</taxon>
        <taxon>Streptophyta</taxon>
        <taxon>Embryophyta</taxon>
        <taxon>Tracheophyta</taxon>
        <taxon>Spermatophyta</taxon>
        <taxon>Magnoliopsida</taxon>
        <taxon>Liliopsida</taxon>
        <taxon>Zingiberales</taxon>
        <taxon>Musaceae</taxon>
        <taxon>Ensete</taxon>
    </lineage>
</organism>
<evidence type="ECO:0000313" key="2">
    <source>
        <dbReference type="EMBL" id="RRT44951.1"/>
    </source>
</evidence>
<feature type="compositionally biased region" description="Pro residues" evidence="1">
    <location>
        <begin position="111"/>
        <end position="129"/>
    </location>
</feature>
<dbReference type="AlphaFoldDB" id="A0A426Y064"/>
<comment type="caution">
    <text evidence="2">The sequence shown here is derived from an EMBL/GenBank/DDBJ whole genome shotgun (WGS) entry which is preliminary data.</text>
</comment>
<name>A0A426Y064_ENSVE</name>
<feature type="region of interest" description="Disordered" evidence="1">
    <location>
        <begin position="88"/>
        <end position="140"/>
    </location>
</feature>
<accession>A0A426Y064</accession>
<feature type="region of interest" description="Disordered" evidence="1">
    <location>
        <begin position="18"/>
        <end position="44"/>
    </location>
</feature>
<dbReference type="Proteomes" id="UP000287651">
    <property type="component" value="Unassembled WGS sequence"/>
</dbReference>
<dbReference type="EMBL" id="AMZH03016140">
    <property type="protein sequence ID" value="RRT44951.1"/>
    <property type="molecule type" value="Genomic_DNA"/>
</dbReference>
<evidence type="ECO:0000313" key="3">
    <source>
        <dbReference type="Proteomes" id="UP000287651"/>
    </source>
</evidence>